<accession>A0A699U7A3</accession>
<evidence type="ECO:0000313" key="1">
    <source>
        <dbReference type="EMBL" id="GFD18240.1"/>
    </source>
</evidence>
<proteinExistence type="predicted"/>
<organism evidence="1">
    <name type="scientific">Tanacetum cinerariifolium</name>
    <name type="common">Dalmatian daisy</name>
    <name type="synonym">Chrysanthemum cinerariifolium</name>
    <dbReference type="NCBI Taxonomy" id="118510"/>
    <lineage>
        <taxon>Eukaryota</taxon>
        <taxon>Viridiplantae</taxon>
        <taxon>Streptophyta</taxon>
        <taxon>Embryophyta</taxon>
        <taxon>Tracheophyta</taxon>
        <taxon>Spermatophyta</taxon>
        <taxon>Magnoliopsida</taxon>
        <taxon>eudicotyledons</taxon>
        <taxon>Gunneridae</taxon>
        <taxon>Pentapetalae</taxon>
        <taxon>asterids</taxon>
        <taxon>campanulids</taxon>
        <taxon>Asterales</taxon>
        <taxon>Asteraceae</taxon>
        <taxon>Asteroideae</taxon>
        <taxon>Anthemideae</taxon>
        <taxon>Anthemidinae</taxon>
        <taxon>Tanacetum</taxon>
    </lineage>
</organism>
<feature type="non-terminal residue" evidence="1">
    <location>
        <position position="1"/>
    </location>
</feature>
<dbReference type="EMBL" id="BKCJ011306176">
    <property type="protein sequence ID" value="GFD18240.1"/>
    <property type="molecule type" value="Genomic_DNA"/>
</dbReference>
<sequence length="81" mass="9142">EKGNDFDVNNSLDPFELYPLLNKKKNVEEKMDKSNGTVSIPFPLGFQKLSVIRSLWVIMKAAGLEMKKGNRFLLGQGKATR</sequence>
<comment type="caution">
    <text evidence="1">The sequence shown here is derived from an EMBL/GenBank/DDBJ whole genome shotgun (WGS) entry which is preliminary data.</text>
</comment>
<protein>
    <submittedName>
        <fullName evidence="1">Uncharacterized protein</fullName>
    </submittedName>
</protein>
<name>A0A699U7A3_TANCI</name>
<dbReference type="AlphaFoldDB" id="A0A699U7A3"/>
<gene>
    <name evidence="1" type="ORF">Tci_890209</name>
</gene>
<reference evidence="1" key="1">
    <citation type="journal article" date="2019" name="Sci. Rep.">
        <title>Draft genome of Tanacetum cinerariifolium, the natural source of mosquito coil.</title>
        <authorList>
            <person name="Yamashiro T."/>
            <person name="Shiraishi A."/>
            <person name="Satake H."/>
            <person name="Nakayama K."/>
        </authorList>
    </citation>
    <scope>NUCLEOTIDE SEQUENCE</scope>
</reference>